<dbReference type="InterPro" id="IPR004329">
    <property type="entry name" value="CcmE"/>
</dbReference>
<dbReference type="Gene3D" id="2.40.50.140">
    <property type="entry name" value="Nucleic acid-binding proteins"/>
    <property type="match status" value="1"/>
</dbReference>
<dbReference type="SUPFAM" id="SSF82093">
    <property type="entry name" value="Heme chaperone CcmE"/>
    <property type="match status" value="1"/>
</dbReference>
<dbReference type="PANTHER" id="PTHR34128">
    <property type="entry name" value="CYTOCHROME C-TYPE BIOGENESIS PROTEIN CCME HOMOLOG, MITOCHONDRIAL"/>
    <property type="match status" value="1"/>
</dbReference>
<evidence type="ECO:0000256" key="9">
    <source>
        <dbReference type="ARBA" id="ARBA00023136"/>
    </source>
</evidence>
<keyword evidence="8" id="KW-0408">Iron</keyword>
<dbReference type="PANTHER" id="PTHR34128:SF2">
    <property type="entry name" value="CYTOCHROME C-TYPE BIOGENESIS PROTEIN CCME HOMOLOG, MITOCHONDRIAL"/>
    <property type="match status" value="1"/>
</dbReference>
<dbReference type="GO" id="GO:0017004">
    <property type="term" value="P:cytochrome complex assembly"/>
    <property type="evidence" value="ECO:0007669"/>
    <property type="project" value="UniProtKB-KW"/>
</dbReference>
<evidence type="ECO:0000256" key="1">
    <source>
        <dbReference type="ARBA" id="ARBA00004370"/>
    </source>
</evidence>
<comment type="caution">
    <text evidence="11">The sequence shown here is derived from an EMBL/GenBank/DDBJ whole genome shotgun (WGS) entry which is preliminary data.</text>
</comment>
<dbReference type="EMBL" id="PDSK01000021">
    <property type="protein sequence ID" value="PIE36246.1"/>
    <property type="molecule type" value="Genomic_DNA"/>
</dbReference>
<keyword evidence="3 10" id="KW-0812">Transmembrane</keyword>
<sequence>MRVRVKQIAQEAIYQEEEFVGPPETAARKQRLRSIMLTLAVIGIIVYLIYSGMRDTMGYYLTVSELVGLAPQLAQGKLRVSGKVEEGSMTRGPGGQTLQFVIVDAEAAMPVTYAGVVPDTLQHGKKVIIEGTYTSGTFIASELMTTCASKYE</sequence>
<dbReference type="InterPro" id="IPR036127">
    <property type="entry name" value="CcmE-like_sf"/>
</dbReference>
<keyword evidence="6" id="KW-0735">Signal-anchor</keyword>
<proteinExistence type="predicted"/>
<keyword evidence="9 10" id="KW-0472">Membrane</keyword>
<gene>
    <name evidence="11" type="ORF">CSA56_00740</name>
</gene>
<reference evidence="11 12" key="1">
    <citation type="submission" date="2017-10" db="EMBL/GenBank/DDBJ databases">
        <title>Novel microbial diversity and functional potential in the marine mammal oral microbiome.</title>
        <authorList>
            <person name="Dudek N.K."/>
            <person name="Sun C.L."/>
            <person name="Burstein D."/>
            <person name="Kantor R.S."/>
            <person name="Aliaga Goltsman D.S."/>
            <person name="Bik E.M."/>
            <person name="Thomas B.C."/>
            <person name="Banfield J.F."/>
            <person name="Relman D.A."/>
        </authorList>
    </citation>
    <scope>NUCLEOTIDE SEQUENCE [LARGE SCALE GENOMIC DNA]</scope>
    <source>
        <strain evidence="11">DOLJORAL78_47_16</strain>
    </source>
</reference>
<evidence type="ECO:0000256" key="2">
    <source>
        <dbReference type="ARBA" id="ARBA00022617"/>
    </source>
</evidence>
<evidence type="ECO:0000256" key="4">
    <source>
        <dbReference type="ARBA" id="ARBA00022723"/>
    </source>
</evidence>
<dbReference type="GO" id="GO:0017003">
    <property type="term" value="P:protein-heme linkage"/>
    <property type="evidence" value="ECO:0007669"/>
    <property type="project" value="InterPro"/>
</dbReference>
<keyword evidence="7 10" id="KW-1133">Transmembrane helix</keyword>
<protein>
    <submittedName>
        <fullName evidence="11">Cytochrome c biogenesis protein CcmE</fullName>
    </submittedName>
</protein>
<organism evidence="11 12">
    <name type="scientific">candidate division KSB3 bacterium</name>
    <dbReference type="NCBI Taxonomy" id="2044937"/>
    <lineage>
        <taxon>Bacteria</taxon>
        <taxon>candidate division KSB3</taxon>
    </lineage>
</organism>
<evidence type="ECO:0000256" key="5">
    <source>
        <dbReference type="ARBA" id="ARBA00022748"/>
    </source>
</evidence>
<evidence type="ECO:0000256" key="8">
    <source>
        <dbReference type="ARBA" id="ARBA00023004"/>
    </source>
</evidence>
<dbReference type="GO" id="GO:0046872">
    <property type="term" value="F:metal ion binding"/>
    <property type="evidence" value="ECO:0007669"/>
    <property type="project" value="UniProtKB-KW"/>
</dbReference>
<evidence type="ECO:0000256" key="7">
    <source>
        <dbReference type="ARBA" id="ARBA00022989"/>
    </source>
</evidence>
<feature type="transmembrane region" description="Helical" evidence="10">
    <location>
        <begin position="32"/>
        <end position="50"/>
    </location>
</feature>
<dbReference type="GO" id="GO:0005886">
    <property type="term" value="C:plasma membrane"/>
    <property type="evidence" value="ECO:0007669"/>
    <property type="project" value="InterPro"/>
</dbReference>
<evidence type="ECO:0000256" key="10">
    <source>
        <dbReference type="SAM" id="Phobius"/>
    </source>
</evidence>
<dbReference type="AlphaFoldDB" id="A0A2G6KKR3"/>
<accession>A0A2G6KKR3</accession>
<comment type="subcellular location">
    <subcellularLocation>
        <location evidence="1">Membrane</location>
    </subcellularLocation>
</comment>
<keyword evidence="5" id="KW-0201">Cytochrome c-type biogenesis</keyword>
<evidence type="ECO:0000256" key="6">
    <source>
        <dbReference type="ARBA" id="ARBA00022968"/>
    </source>
</evidence>
<evidence type="ECO:0000256" key="3">
    <source>
        <dbReference type="ARBA" id="ARBA00022692"/>
    </source>
</evidence>
<evidence type="ECO:0000313" key="11">
    <source>
        <dbReference type="EMBL" id="PIE36246.1"/>
    </source>
</evidence>
<dbReference type="InterPro" id="IPR012340">
    <property type="entry name" value="NA-bd_OB-fold"/>
</dbReference>
<name>A0A2G6KKR3_9BACT</name>
<keyword evidence="4" id="KW-0479">Metal-binding</keyword>
<evidence type="ECO:0000313" key="12">
    <source>
        <dbReference type="Proteomes" id="UP000230821"/>
    </source>
</evidence>
<dbReference type="Proteomes" id="UP000230821">
    <property type="component" value="Unassembled WGS sequence"/>
</dbReference>
<dbReference type="GO" id="GO:0020037">
    <property type="term" value="F:heme binding"/>
    <property type="evidence" value="ECO:0007669"/>
    <property type="project" value="InterPro"/>
</dbReference>
<keyword evidence="2" id="KW-0349">Heme</keyword>
<dbReference type="Pfam" id="PF03100">
    <property type="entry name" value="CcmE"/>
    <property type="match status" value="1"/>
</dbReference>